<reference evidence="6" key="1">
    <citation type="submission" date="2022-08" db="EMBL/GenBank/DDBJ databases">
        <title>Whole genome sequencing of non-tuberculosis mycobacteria type-strains.</title>
        <authorList>
            <person name="Igarashi Y."/>
            <person name="Osugi A."/>
            <person name="Mitarai S."/>
        </authorList>
    </citation>
    <scope>NUCLEOTIDE SEQUENCE</scope>
    <source>
        <strain evidence="6">DSM 45127</strain>
    </source>
</reference>
<feature type="signal peptide" evidence="4">
    <location>
        <begin position="1"/>
        <end position="26"/>
    </location>
</feature>
<dbReference type="EMBL" id="CP092488">
    <property type="protein sequence ID" value="UMB72228.1"/>
    <property type="molecule type" value="Genomic_DNA"/>
</dbReference>
<dbReference type="InterPro" id="IPR029058">
    <property type="entry name" value="AB_hydrolase_fold"/>
</dbReference>
<dbReference type="PANTHER" id="PTHR43248">
    <property type="entry name" value="2-SUCCINYL-6-HYDROXY-2,4-CYCLOHEXADIENE-1-CARBOXYLATE SYNTHASE"/>
    <property type="match status" value="1"/>
</dbReference>
<dbReference type="Proteomes" id="UP001055336">
    <property type="component" value="Chromosome"/>
</dbReference>
<protein>
    <submittedName>
        <fullName evidence="6">Alpha/beta hydrolase</fullName>
    </submittedName>
</protein>
<dbReference type="GO" id="GO:0016787">
    <property type="term" value="F:hydrolase activity"/>
    <property type="evidence" value="ECO:0007669"/>
    <property type="project" value="UniProtKB-KW"/>
</dbReference>
<keyword evidence="7" id="KW-1185">Reference proteome</keyword>
<proteinExistence type="inferred from homology"/>
<evidence type="ECO:0000313" key="6">
    <source>
        <dbReference type="EMBL" id="UMB72228.1"/>
    </source>
</evidence>
<evidence type="ECO:0000313" key="7">
    <source>
        <dbReference type="Proteomes" id="UP001055336"/>
    </source>
</evidence>
<sequence length="518" mass="54561">MTTMWRTRQMSSALFSLTLTASVAVAAPAGSTPGYDAGPTPSPAAPQPASAPKLNWGSCSQIVKGTKGVPGAQCGTVTVPVDYANPAGAQVQLAVIKIPATGPRIGALLVNPGGPGASAVDMVASMGPDLAGSEVSRRFDLVGFDPRGVGHSTPGVHCQTDAEFDAYRRDPMVDYSPAGVAHIEQIYRDIAARCVARNGSAFLENVGTASAARDMDVVRQALGDDQINYLGYSYGTELGTAYLERYGEHVRAMVLDGAVDPSIGPIDELINQQAGFQTAFNDYAADCAHSADCPLGTDPNQWVARYHQLIDPLVTRPAPTPEGRPLGYSDAITGTINALYTPQFWKYLTSGLLGLRRGSDPGDLLTLADEYYGRDAKGHYNSSQDAFNAIRCVDAREPTDPATWADTDQRIRQVAPFSSYGPFTGHAPRDLCALWPVPATSSPHPAAPAGPGKVIVVSTTHDPATPYQAGVNLANQLGAGLISFEGTQHTVTFNGNECVDDAVVRYLVDGIAPGNLRC</sequence>
<dbReference type="PANTHER" id="PTHR43248:SF29">
    <property type="entry name" value="TRIPEPTIDYL AMINOPEPTIDASE"/>
    <property type="match status" value="1"/>
</dbReference>
<evidence type="ECO:0000259" key="5">
    <source>
        <dbReference type="Pfam" id="PF00561"/>
    </source>
</evidence>
<keyword evidence="2 4" id="KW-0732">Signal</keyword>
<evidence type="ECO:0000256" key="4">
    <source>
        <dbReference type="SAM" id="SignalP"/>
    </source>
</evidence>
<dbReference type="SUPFAM" id="SSF53474">
    <property type="entry name" value="alpha/beta-Hydrolases"/>
    <property type="match status" value="1"/>
</dbReference>
<organism evidence="6 7">
    <name type="scientific">Mycobacterium paraterrae</name>
    <dbReference type="NCBI Taxonomy" id="577492"/>
    <lineage>
        <taxon>Bacteria</taxon>
        <taxon>Bacillati</taxon>
        <taxon>Actinomycetota</taxon>
        <taxon>Actinomycetes</taxon>
        <taxon>Mycobacteriales</taxon>
        <taxon>Mycobacteriaceae</taxon>
        <taxon>Mycobacterium</taxon>
    </lineage>
</organism>
<evidence type="ECO:0000256" key="2">
    <source>
        <dbReference type="ARBA" id="ARBA00022729"/>
    </source>
</evidence>
<keyword evidence="3 6" id="KW-0378">Hydrolase</keyword>
<feature type="domain" description="AB hydrolase-1" evidence="5">
    <location>
        <begin position="107"/>
        <end position="490"/>
    </location>
</feature>
<comment type="similarity">
    <text evidence="1">Belongs to the peptidase S33 family.</text>
</comment>
<name>A0ABY3VS08_9MYCO</name>
<dbReference type="InterPro" id="IPR000073">
    <property type="entry name" value="AB_hydrolase_1"/>
</dbReference>
<accession>A0ABY3VS08</accession>
<dbReference type="Gene3D" id="3.40.50.1820">
    <property type="entry name" value="alpha/beta hydrolase"/>
    <property type="match status" value="1"/>
</dbReference>
<dbReference type="InterPro" id="IPR051601">
    <property type="entry name" value="Serine_prot/Carboxylest_S33"/>
</dbReference>
<dbReference type="Pfam" id="PF00561">
    <property type="entry name" value="Abhydrolase_1"/>
    <property type="match status" value="1"/>
</dbReference>
<feature type="chain" id="PRO_5045621480" evidence="4">
    <location>
        <begin position="27"/>
        <end position="518"/>
    </location>
</feature>
<gene>
    <name evidence="6" type="ORF">MKK62_10240</name>
</gene>
<evidence type="ECO:0000256" key="1">
    <source>
        <dbReference type="ARBA" id="ARBA00010088"/>
    </source>
</evidence>
<evidence type="ECO:0000256" key="3">
    <source>
        <dbReference type="ARBA" id="ARBA00022801"/>
    </source>
</evidence>